<protein>
    <submittedName>
        <fullName evidence="1">Uncharacterized protein</fullName>
    </submittedName>
</protein>
<accession>A0AAV2QVG9</accession>
<keyword evidence="2" id="KW-1185">Reference proteome</keyword>
<proteinExistence type="predicted"/>
<evidence type="ECO:0000313" key="2">
    <source>
        <dbReference type="Proteomes" id="UP001497623"/>
    </source>
</evidence>
<name>A0AAV2QVG9_MEGNR</name>
<sequence>MCSSNIDLNSVSVKDRNRSALDLNGVNVIDEVPSNMFYMNECATLPVDISNVGTEINLAGSTEDKVSLHKLVATCPTLLNTVLSTRNTQSKVSYTPKNEIIGIKPTIDKSPSTTPATYRIISNKRSKAKESWFEANIQDFENSPDVQRGRPSLHILKDKGIVQSLTKQFS</sequence>
<dbReference type="AlphaFoldDB" id="A0AAV2QVG9"/>
<comment type="caution">
    <text evidence="1">The sequence shown here is derived from an EMBL/GenBank/DDBJ whole genome shotgun (WGS) entry which is preliminary data.</text>
</comment>
<reference evidence="1 2" key="1">
    <citation type="submission" date="2024-05" db="EMBL/GenBank/DDBJ databases">
        <authorList>
            <person name="Wallberg A."/>
        </authorList>
    </citation>
    <scope>NUCLEOTIDE SEQUENCE [LARGE SCALE GENOMIC DNA]</scope>
</reference>
<organism evidence="1 2">
    <name type="scientific">Meganyctiphanes norvegica</name>
    <name type="common">Northern krill</name>
    <name type="synonym">Thysanopoda norvegica</name>
    <dbReference type="NCBI Taxonomy" id="48144"/>
    <lineage>
        <taxon>Eukaryota</taxon>
        <taxon>Metazoa</taxon>
        <taxon>Ecdysozoa</taxon>
        <taxon>Arthropoda</taxon>
        <taxon>Crustacea</taxon>
        <taxon>Multicrustacea</taxon>
        <taxon>Malacostraca</taxon>
        <taxon>Eumalacostraca</taxon>
        <taxon>Eucarida</taxon>
        <taxon>Euphausiacea</taxon>
        <taxon>Euphausiidae</taxon>
        <taxon>Meganyctiphanes</taxon>
    </lineage>
</organism>
<gene>
    <name evidence="1" type="ORF">MNOR_LOCUS17604</name>
</gene>
<dbReference type="EMBL" id="CAXKWB010012168">
    <property type="protein sequence ID" value="CAL4103585.1"/>
    <property type="molecule type" value="Genomic_DNA"/>
</dbReference>
<dbReference type="Proteomes" id="UP001497623">
    <property type="component" value="Unassembled WGS sequence"/>
</dbReference>
<evidence type="ECO:0000313" key="1">
    <source>
        <dbReference type="EMBL" id="CAL4103585.1"/>
    </source>
</evidence>